<sequence>MRFLVDENTGVVVARWLRSQNHEVFSVYEQARGINDDEILQKAFDENWILLTSDKDFGEKIYREQRSHRGIILLRLQNERSSNKIDTLQRLLADYSEQLPNNFVVVTEQQVRFARMQL</sequence>
<gene>
    <name evidence="2" type="ORF">ACE1CA_22670</name>
</gene>
<dbReference type="RefSeq" id="WP_413279693.1">
    <property type="nucleotide sequence ID" value="NZ_JBHFNT010000207.1"/>
</dbReference>
<evidence type="ECO:0000313" key="3">
    <source>
        <dbReference type="Proteomes" id="UP001576780"/>
    </source>
</evidence>
<name>A0ABV4WR11_9CYAN</name>
<evidence type="ECO:0000259" key="1">
    <source>
        <dbReference type="Pfam" id="PF18480"/>
    </source>
</evidence>
<organism evidence="2 3">
    <name type="scientific">Floridaenema evergladense BLCC-F167</name>
    <dbReference type="NCBI Taxonomy" id="3153639"/>
    <lineage>
        <taxon>Bacteria</taxon>
        <taxon>Bacillati</taxon>
        <taxon>Cyanobacteriota</taxon>
        <taxon>Cyanophyceae</taxon>
        <taxon>Oscillatoriophycideae</taxon>
        <taxon>Aerosakkonematales</taxon>
        <taxon>Aerosakkonemataceae</taxon>
        <taxon>Floridanema</taxon>
        <taxon>Floridanema evergladense</taxon>
    </lineage>
</organism>
<dbReference type="EMBL" id="JBHFNT010000207">
    <property type="protein sequence ID" value="MFB2837341.1"/>
    <property type="molecule type" value="Genomic_DNA"/>
</dbReference>
<feature type="domain" description="DUF5615" evidence="1">
    <location>
        <begin position="1"/>
        <end position="108"/>
    </location>
</feature>
<dbReference type="Pfam" id="PF18480">
    <property type="entry name" value="DUF5615"/>
    <property type="match status" value="1"/>
</dbReference>
<comment type="caution">
    <text evidence="2">The sequence shown here is derived from an EMBL/GenBank/DDBJ whole genome shotgun (WGS) entry which is preliminary data.</text>
</comment>
<dbReference type="InterPro" id="IPR041049">
    <property type="entry name" value="DUF5615"/>
</dbReference>
<reference evidence="2 3" key="1">
    <citation type="submission" date="2024-09" db="EMBL/GenBank/DDBJ databases">
        <title>Floridaenema gen nov. (Aerosakkonemataceae, Aerosakkonematales ord. nov., Cyanobacteria) from benthic tropical and subtropical fresh waters, with the description of four new species.</title>
        <authorList>
            <person name="Moretto J.A."/>
            <person name="Berthold D.E."/>
            <person name="Lefler F.W."/>
            <person name="Huang I.-S."/>
            <person name="Laughinghouse H. IV."/>
        </authorList>
    </citation>
    <scope>NUCLEOTIDE SEQUENCE [LARGE SCALE GENOMIC DNA]</scope>
    <source>
        <strain evidence="2 3">BLCC-F167</strain>
    </source>
</reference>
<proteinExistence type="predicted"/>
<keyword evidence="3" id="KW-1185">Reference proteome</keyword>
<protein>
    <submittedName>
        <fullName evidence="2">DUF5615 family PIN-like protein</fullName>
    </submittedName>
</protein>
<dbReference type="Proteomes" id="UP001576780">
    <property type="component" value="Unassembled WGS sequence"/>
</dbReference>
<accession>A0ABV4WR11</accession>
<evidence type="ECO:0000313" key="2">
    <source>
        <dbReference type="EMBL" id="MFB2837341.1"/>
    </source>
</evidence>